<dbReference type="SUPFAM" id="SSF51215">
    <property type="entry name" value="Regulatory protein AraC"/>
    <property type="match status" value="1"/>
</dbReference>
<dbReference type="Proteomes" id="UP001597196">
    <property type="component" value="Unassembled WGS sequence"/>
</dbReference>
<dbReference type="Gene3D" id="2.60.120.10">
    <property type="entry name" value="Jelly Rolls"/>
    <property type="match status" value="1"/>
</dbReference>
<dbReference type="CDD" id="cd06986">
    <property type="entry name" value="cupin_MmsR-like_N"/>
    <property type="match status" value="1"/>
</dbReference>
<dbReference type="InterPro" id="IPR037923">
    <property type="entry name" value="HTH-like"/>
</dbReference>
<dbReference type="PROSITE" id="PS00041">
    <property type="entry name" value="HTH_ARAC_FAMILY_1"/>
    <property type="match status" value="1"/>
</dbReference>
<dbReference type="Gene3D" id="1.10.10.60">
    <property type="entry name" value="Homeodomain-like"/>
    <property type="match status" value="2"/>
</dbReference>
<name>A0ABW4CHV6_9LACO</name>
<dbReference type="SMART" id="SM00342">
    <property type="entry name" value="HTH_ARAC"/>
    <property type="match status" value="1"/>
</dbReference>
<reference evidence="8" key="1">
    <citation type="journal article" date="2019" name="Int. J. Syst. Evol. Microbiol.">
        <title>The Global Catalogue of Microorganisms (GCM) 10K type strain sequencing project: providing services to taxonomists for standard genome sequencing and annotation.</title>
        <authorList>
            <consortium name="The Broad Institute Genomics Platform"/>
            <consortium name="The Broad Institute Genome Sequencing Center for Infectious Disease"/>
            <person name="Wu L."/>
            <person name="Ma J."/>
        </authorList>
    </citation>
    <scope>NUCLEOTIDE SEQUENCE [LARGE SCALE GENOMIC DNA]</scope>
    <source>
        <strain evidence="8">CCM 8980</strain>
    </source>
</reference>
<feature type="domain" description="HTH araC/xylS-type" evidence="6">
    <location>
        <begin position="171"/>
        <end position="269"/>
    </location>
</feature>
<dbReference type="InterPro" id="IPR018060">
    <property type="entry name" value="HTH_AraC"/>
</dbReference>
<dbReference type="InterPro" id="IPR014710">
    <property type="entry name" value="RmlC-like_jellyroll"/>
</dbReference>
<keyword evidence="3" id="KW-0238">DNA-binding</keyword>
<dbReference type="RefSeq" id="WP_203626089.1">
    <property type="nucleotide sequence ID" value="NZ_BOLQ01000002.1"/>
</dbReference>
<evidence type="ECO:0000259" key="6">
    <source>
        <dbReference type="PROSITE" id="PS01124"/>
    </source>
</evidence>
<evidence type="ECO:0000256" key="3">
    <source>
        <dbReference type="ARBA" id="ARBA00023125"/>
    </source>
</evidence>
<evidence type="ECO:0000256" key="2">
    <source>
        <dbReference type="ARBA" id="ARBA00023015"/>
    </source>
</evidence>
<gene>
    <name evidence="7" type="ORF">ACFQ4P_02585</name>
</gene>
<keyword evidence="4" id="KW-0010">Activator</keyword>
<keyword evidence="5" id="KW-0804">Transcription</keyword>
<dbReference type="PROSITE" id="PS01124">
    <property type="entry name" value="HTH_ARAC_FAMILY_2"/>
    <property type="match status" value="1"/>
</dbReference>
<evidence type="ECO:0000256" key="4">
    <source>
        <dbReference type="ARBA" id="ARBA00023159"/>
    </source>
</evidence>
<keyword evidence="1" id="KW-0963">Cytoplasm</keyword>
<evidence type="ECO:0000256" key="5">
    <source>
        <dbReference type="ARBA" id="ARBA00023163"/>
    </source>
</evidence>
<proteinExistence type="predicted"/>
<evidence type="ECO:0000313" key="8">
    <source>
        <dbReference type="Proteomes" id="UP001597196"/>
    </source>
</evidence>
<accession>A0ABW4CHV6</accession>
<dbReference type="InterPro" id="IPR009057">
    <property type="entry name" value="Homeodomain-like_sf"/>
</dbReference>
<dbReference type="PANTHER" id="PTHR46796:SF13">
    <property type="entry name" value="HTH-TYPE TRANSCRIPTIONAL ACTIVATOR RHAS"/>
    <property type="match status" value="1"/>
</dbReference>
<dbReference type="InterPro" id="IPR003313">
    <property type="entry name" value="AraC-bd"/>
</dbReference>
<protein>
    <submittedName>
        <fullName evidence="7">Helix-turn-helix domain-containing protein</fullName>
    </submittedName>
</protein>
<keyword evidence="8" id="KW-1185">Reference proteome</keyword>
<dbReference type="SUPFAM" id="SSF46689">
    <property type="entry name" value="Homeodomain-like"/>
    <property type="match status" value="2"/>
</dbReference>
<comment type="caution">
    <text evidence="7">The sequence shown here is derived from an EMBL/GenBank/DDBJ whole genome shotgun (WGS) entry which is preliminary data.</text>
</comment>
<dbReference type="EMBL" id="JBHTOC010000003">
    <property type="protein sequence ID" value="MFD1429136.1"/>
    <property type="molecule type" value="Genomic_DNA"/>
</dbReference>
<evidence type="ECO:0000256" key="1">
    <source>
        <dbReference type="ARBA" id="ARBA00022490"/>
    </source>
</evidence>
<dbReference type="PANTHER" id="PTHR46796">
    <property type="entry name" value="HTH-TYPE TRANSCRIPTIONAL ACTIVATOR RHAS-RELATED"/>
    <property type="match status" value="1"/>
</dbReference>
<sequence>MQLLWQKFPARELDLAPQECGWQRCTPLDRYAYRIQCDHIIHFVLRGRGYLKVAGQTHELRAGQCFLLKSGTEVSYWPAFDEPWEYCWLGFGGQLAGRYLDSVLPAGWWLGEMPQAAGKLLVAFNEQRMPAAGQSDDSLRRLRDLTAFFSAFCEAEGLTEPEQPPHPQLVMRALTYLNASFEQPITVQDVADEVHITRSYLYKLFMKELRLSPQQYLQRLRLGHAQQLLETTQLSIETVASRSGYRDALHFTKQFKAHYQLAPRDYRKQGAKRGV</sequence>
<dbReference type="InterPro" id="IPR050204">
    <property type="entry name" value="AraC_XylS_family_regulators"/>
</dbReference>
<dbReference type="InterPro" id="IPR018062">
    <property type="entry name" value="HTH_AraC-typ_CS"/>
</dbReference>
<dbReference type="Pfam" id="PF12833">
    <property type="entry name" value="HTH_18"/>
    <property type="match status" value="1"/>
</dbReference>
<organism evidence="7 8">
    <name type="scientific">Lacticaseibacillus mingshuiensis</name>
    <dbReference type="NCBI Taxonomy" id="2799574"/>
    <lineage>
        <taxon>Bacteria</taxon>
        <taxon>Bacillati</taxon>
        <taxon>Bacillota</taxon>
        <taxon>Bacilli</taxon>
        <taxon>Lactobacillales</taxon>
        <taxon>Lactobacillaceae</taxon>
        <taxon>Lacticaseibacillus</taxon>
    </lineage>
</organism>
<evidence type="ECO:0000313" key="7">
    <source>
        <dbReference type="EMBL" id="MFD1429136.1"/>
    </source>
</evidence>
<keyword evidence="2" id="KW-0805">Transcription regulation</keyword>
<dbReference type="Pfam" id="PF02311">
    <property type="entry name" value="AraC_binding"/>
    <property type="match status" value="1"/>
</dbReference>